<evidence type="ECO:0000313" key="2">
    <source>
        <dbReference type="Proteomes" id="UP000469421"/>
    </source>
</evidence>
<dbReference type="RefSeq" id="WP_153498897.1">
    <property type="nucleotide sequence ID" value="NZ_WIRE01000001.1"/>
</dbReference>
<dbReference type="EMBL" id="WIRE01000001">
    <property type="protein sequence ID" value="MQX52157.1"/>
    <property type="molecule type" value="Genomic_DNA"/>
</dbReference>
<comment type="caution">
    <text evidence="1">The sequence shown here is derived from an EMBL/GenBank/DDBJ whole genome shotgun (WGS) entry which is preliminary data.</text>
</comment>
<dbReference type="Proteomes" id="UP000469421">
    <property type="component" value="Unassembled WGS sequence"/>
</dbReference>
<reference evidence="1 2" key="1">
    <citation type="submission" date="2019-10" db="EMBL/GenBank/DDBJ databases">
        <title>Alcanivorax sp.PA15-N-34 draft genome sequence.</title>
        <authorList>
            <person name="Liao X."/>
            <person name="Shao Z."/>
        </authorList>
    </citation>
    <scope>NUCLEOTIDE SEQUENCE [LARGE SCALE GENOMIC DNA]</scope>
    <source>
        <strain evidence="1 2">PA15-N-34</strain>
    </source>
</reference>
<proteinExistence type="predicted"/>
<dbReference type="AlphaFoldDB" id="A0A6N7LPN7"/>
<keyword evidence="2" id="KW-1185">Reference proteome</keyword>
<name>A0A6N7LPN7_9GAMM</name>
<organism evidence="1 2">
    <name type="scientific">Alcanivorax sediminis</name>
    <dbReference type="NCBI Taxonomy" id="2663008"/>
    <lineage>
        <taxon>Bacteria</taxon>
        <taxon>Pseudomonadati</taxon>
        <taxon>Pseudomonadota</taxon>
        <taxon>Gammaproteobacteria</taxon>
        <taxon>Oceanospirillales</taxon>
        <taxon>Alcanivoracaceae</taxon>
        <taxon>Alcanivorax</taxon>
    </lineage>
</organism>
<gene>
    <name evidence="1" type="ORF">GFN93_02790</name>
</gene>
<protein>
    <submittedName>
        <fullName evidence="1">Uncharacterized protein</fullName>
    </submittedName>
</protein>
<sequence length="108" mass="12605">MSRFLMGLTGLFLLALMLRFGILEYSQAWEDAGDRMLRETRIHLLAKHGREGKFPDDFTQESPRVWGLSGPSLRYFRYKDGCRILFYLWPLGPHQGIDCITGEQLHEE</sequence>
<accession>A0A6N7LPN7</accession>
<evidence type="ECO:0000313" key="1">
    <source>
        <dbReference type="EMBL" id="MQX52157.1"/>
    </source>
</evidence>